<dbReference type="EMBL" id="JACHGT010000002">
    <property type="protein sequence ID" value="MBB6032882.1"/>
    <property type="molecule type" value="Genomic_DNA"/>
</dbReference>
<name>A0A841FH43_9ACTN</name>
<reference evidence="1 2" key="1">
    <citation type="submission" date="2020-08" db="EMBL/GenBank/DDBJ databases">
        <title>Genomic Encyclopedia of Type Strains, Phase IV (KMG-IV): sequencing the most valuable type-strain genomes for metagenomic binning, comparative biology and taxonomic classification.</title>
        <authorList>
            <person name="Goeker M."/>
        </authorList>
    </citation>
    <scope>NUCLEOTIDE SEQUENCE [LARGE SCALE GENOMIC DNA]</scope>
    <source>
        <strain evidence="1 2">YIM 65646</strain>
    </source>
</reference>
<accession>A0A841FH43</accession>
<organism evidence="1 2">
    <name type="scientific">Phytomonospora endophytica</name>
    <dbReference type="NCBI Taxonomy" id="714109"/>
    <lineage>
        <taxon>Bacteria</taxon>
        <taxon>Bacillati</taxon>
        <taxon>Actinomycetota</taxon>
        <taxon>Actinomycetes</taxon>
        <taxon>Micromonosporales</taxon>
        <taxon>Micromonosporaceae</taxon>
        <taxon>Phytomonospora</taxon>
    </lineage>
</organism>
<sequence>MEIRYGDVRDCAKKVRAVGEDVAEFLNRAKSTLDKAAEGNEGFTAVKAFGDVNDKLHRQSTAVGEATAKAAGALNAAVDDHERTDRSAKNNLDAVVDALG</sequence>
<proteinExistence type="predicted"/>
<dbReference type="RefSeq" id="WP_184785816.1">
    <property type="nucleotide sequence ID" value="NZ_BONT01000020.1"/>
</dbReference>
<dbReference type="AlphaFoldDB" id="A0A841FH43"/>
<evidence type="ECO:0000313" key="2">
    <source>
        <dbReference type="Proteomes" id="UP000548476"/>
    </source>
</evidence>
<keyword evidence="2" id="KW-1185">Reference proteome</keyword>
<protein>
    <submittedName>
        <fullName evidence="1">Uncharacterized protein YukE</fullName>
    </submittedName>
</protein>
<gene>
    <name evidence="1" type="ORF">HNR73_000729</name>
</gene>
<comment type="caution">
    <text evidence="1">The sequence shown here is derived from an EMBL/GenBank/DDBJ whole genome shotgun (WGS) entry which is preliminary data.</text>
</comment>
<dbReference type="Proteomes" id="UP000548476">
    <property type="component" value="Unassembled WGS sequence"/>
</dbReference>
<evidence type="ECO:0000313" key="1">
    <source>
        <dbReference type="EMBL" id="MBB6032882.1"/>
    </source>
</evidence>
<dbReference type="Gene3D" id="1.10.287.1060">
    <property type="entry name" value="ESAT-6-like"/>
    <property type="match status" value="1"/>
</dbReference>